<feature type="compositionally biased region" description="Pro residues" evidence="9">
    <location>
        <begin position="815"/>
        <end position="842"/>
    </location>
</feature>
<evidence type="ECO:0000256" key="3">
    <source>
        <dbReference type="ARBA" id="ARBA00022723"/>
    </source>
</evidence>
<keyword evidence="7" id="KW-0862">Zinc</keyword>
<dbReference type="Proteomes" id="UP000605970">
    <property type="component" value="Unassembled WGS sequence"/>
</dbReference>
<dbReference type="AlphaFoldDB" id="A0A8S9ZMU6"/>
<evidence type="ECO:0000256" key="2">
    <source>
        <dbReference type="ARBA" id="ARBA00022679"/>
    </source>
</evidence>
<evidence type="ECO:0000256" key="8">
    <source>
        <dbReference type="SAM" id="Coils"/>
    </source>
</evidence>
<comment type="caution">
    <text evidence="11">The sequence shown here is derived from an EMBL/GenBank/DDBJ whole genome shotgun (WGS) entry which is preliminary data.</text>
</comment>
<dbReference type="OrthoDB" id="10009520at2759"/>
<feature type="domain" description="RING-type" evidence="10">
    <location>
        <begin position="299"/>
        <end position="505"/>
    </location>
</feature>
<sequence length="874" mass="99945">MNGQPDIIQPVVQQPLDVHTIHKSVIDMFPELDLTQTLRQFGHLNSEALASVILDTIKNIPPKRGQKRKVSEVINENPPSVSSEQSFTSENSNEIGKLLIDKMLWDMLGVINIEYKNSKHLSTEGVNLSVLKNAMSDHFPLTRLEFITKVLSTFNGAIYPSSLACFFIENGFAEKLRKAFPNLSQNFWSRASAPLQKNRNKKACHSVPEDFSKQYKLFTDLLVKYRDGEYSALITADLKLSKHYHQIEWQRPTEDERIECLVCFDLVPLNRVIFCNDPVQSSQDFLASQLSAFVDNFDEPGPSSAIYEELERIQGQKDKENADPQVHAFCKACVRGSASAAVGEVPMAKGGIAEIRLLLPSDVRKKLDERIVEENIGMASLINLERCKKCNFAIDMEVDKETNKVFDCLACGYKMCRLCERDWDDEHFGITCKELDEKTSKDKRDRELEKQLNEAVIRKCPRCGIQFMKELGCNKMTCRCGMTQCYICRESGIGYDHFCPHVRDPLNPQLPCKDCKKTCLLHEDAKKKDEQLIQEIRQKGVGEVQNKTTLPNTAHLLPPTLNAPVANVAHIPPVRVLRRRNNNNNQERNLQQLRLAQERLEQARDRYHQQVDPLIYNINAVPQGLQQARERTQQGLNRLQQHLDFLLNNLDGLPQGQQQQPQHQPPRQFPLVGDQQLHQQPVPILRGQGQQQRNPAFPYQHFVRAGEVIPPQPAPNQAVNQRLYDQVYQQPHPPQQVFRPYQTQQRVQQPTFHQQPHPIHNQRPQQFLNEDYWIDDYLGFNYGGANNLPQNRPLPQQQGTPNLPPFPRQQLPQQFPQPPPPFPRNAPPPPPPPPPPQLPPPIGDNFIDRYLGDAFQVLNNNNNLGAPNMPIQLD</sequence>
<dbReference type="Gene3D" id="1.20.120.1750">
    <property type="match status" value="1"/>
</dbReference>
<feature type="coiled-coil region" evidence="8">
    <location>
        <begin position="583"/>
        <end position="649"/>
    </location>
</feature>
<feature type="compositionally biased region" description="Polar residues" evidence="9">
    <location>
        <begin position="77"/>
        <end position="89"/>
    </location>
</feature>
<dbReference type="InterPro" id="IPR047546">
    <property type="entry name" value="Rcat_RBR_RNF216"/>
</dbReference>
<evidence type="ECO:0000259" key="10">
    <source>
        <dbReference type="PROSITE" id="PS51873"/>
    </source>
</evidence>
<organism evidence="11 12">
    <name type="scientific">Meloidogyne graminicola</name>
    <dbReference type="NCBI Taxonomy" id="189291"/>
    <lineage>
        <taxon>Eukaryota</taxon>
        <taxon>Metazoa</taxon>
        <taxon>Ecdysozoa</taxon>
        <taxon>Nematoda</taxon>
        <taxon>Chromadorea</taxon>
        <taxon>Rhabditida</taxon>
        <taxon>Tylenchina</taxon>
        <taxon>Tylenchomorpha</taxon>
        <taxon>Tylenchoidea</taxon>
        <taxon>Meloidogynidae</taxon>
        <taxon>Meloidogyninae</taxon>
        <taxon>Meloidogyne</taxon>
    </lineage>
</organism>
<dbReference type="Pfam" id="PF01485">
    <property type="entry name" value="IBR"/>
    <property type="match status" value="1"/>
</dbReference>
<dbReference type="PANTHER" id="PTHR22770:SF47">
    <property type="entry name" value="E3 UBIQUITIN-PROTEIN LIGASE RNF216"/>
    <property type="match status" value="1"/>
</dbReference>
<dbReference type="SUPFAM" id="SSF57850">
    <property type="entry name" value="RING/U-box"/>
    <property type="match status" value="2"/>
</dbReference>
<evidence type="ECO:0000256" key="9">
    <source>
        <dbReference type="SAM" id="MobiDB-lite"/>
    </source>
</evidence>
<dbReference type="GO" id="GO:0008270">
    <property type="term" value="F:zinc ion binding"/>
    <property type="evidence" value="ECO:0007669"/>
    <property type="project" value="UniProtKB-KW"/>
</dbReference>
<comment type="pathway">
    <text evidence="1">Protein modification; protein ubiquitination.</text>
</comment>
<keyword evidence="4" id="KW-0677">Repeat</keyword>
<keyword evidence="3" id="KW-0479">Metal-binding</keyword>
<dbReference type="InterPro" id="IPR051628">
    <property type="entry name" value="LUBAC_E3_Ligases"/>
</dbReference>
<evidence type="ECO:0000256" key="7">
    <source>
        <dbReference type="ARBA" id="ARBA00022833"/>
    </source>
</evidence>
<evidence type="ECO:0000313" key="12">
    <source>
        <dbReference type="Proteomes" id="UP000605970"/>
    </source>
</evidence>
<dbReference type="PROSITE" id="PS51873">
    <property type="entry name" value="TRIAD"/>
    <property type="match status" value="1"/>
</dbReference>
<dbReference type="CDD" id="cd20339">
    <property type="entry name" value="BRcat_RBR_RNF216"/>
    <property type="match status" value="1"/>
</dbReference>
<reference evidence="11" key="1">
    <citation type="journal article" date="2020" name="Ecol. Evol.">
        <title>Genome structure and content of the rice root-knot nematode (Meloidogyne graminicola).</title>
        <authorList>
            <person name="Phan N.T."/>
            <person name="Danchin E.G.J."/>
            <person name="Klopp C."/>
            <person name="Perfus-Barbeoch L."/>
            <person name="Kozlowski D.K."/>
            <person name="Koutsovoulos G.D."/>
            <person name="Lopez-Roques C."/>
            <person name="Bouchez O."/>
            <person name="Zahm M."/>
            <person name="Besnard G."/>
            <person name="Bellafiore S."/>
        </authorList>
    </citation>
    <scope>NUCLEOTIDE SEQUENCE</scope>
    <source>
        <strain evidence="11">VN-18</strain>
    </source>
</reference>
<feature type="region of interest" description="Disordered" evidence="9">
    <location>
        <begin position="651"/>
        <end position="670"/>
    </location>
</feature>
<evidence type="ECO:0000256" key="5">
    <source>
        <dbReference type="ARBA" id="ARBA00022771"/>
    </source>
</evidence>
<dbReference type="GO" id="GO:0016740">
    <property type="term" value="F:transferase activity"/>
    <property type="evidence" value="ECO:0007669"/>
    <property type="project" value="UniProtKB-KW"/>
</dbReference>
<keyword evidence="8" id="KW-0175">Coiled coil</keyword>
<dbReference type="Pfam" id="PF26200">
    <property type="entry name" value="Rcat_RNF216"/>
    <property type="match status" value="1"/>
</dbReference>
<evidence type="ECO:0000256" key="4">
    <source>
        <dbReference type="ARBA" id="ARBA00022737"/>
    </source>
</evidence>
<protein>
    <recommendedName>
        <fullName evidence="10">RING-type domain-containing protein</fullName>
    </recommendedName>
</protein>
<name>A0A8S9ZMU6_9BILA</name>
<feature type="region of interest" description="Disordered" evidence="9">
    <location>
        <begin position="69"/>
        <end position="89"/>
    </location>
</feature>
<keyword evidence="12" id="KW-1185">Reference proteome</keyword>
<evidence type="ECO:0000313" key="11">
    <source>
        <dbReference type="EMBL" id="KAF7634563.1"/>
    </source>
</evidence>
<keyword evidence="6" id="KW-0833">Ubl conjugation pathway</keyword>
<dbReference type="CDD" id="cd20353">
    <property type="entry name" value="Rcat_RBR_RNF216"/>
    <property type="match status" value="1"/>
</dbReference>
<keyword evidence="2" id="KW-0808">Transferase</keyword>
<evidence type="ECO:0000256" key="1">
    <source>
        <dbReference type="ARBA" id="ARBA00004906"/>
    </source>
</evidence>
<keyword evidence="5" id="KW-0863">Zinc-finger</keyword>
<dbReference type="InterPro" id="IPR002867">
    <property type="entry name" value="IBR_dom"/>
</dbReference>
<dbReference type="InterPro" id="IPR047545">
    <property type="entry name" value="BRcat_RBR_RNF216"/>
</dbReference>
<dbReference type="EMBL" id="JABEBT010000055">
    <property type="protein sequence ID" value="KAF7634563.1"/>
    <property type="molecule type" value="Genomic_DNA"/>
</dbReference>
<proteinExistence type="predicted"/>
<dbReference type="PANTHER" id="PTHR22770">
    <property type="entry name" value="UBIQUITIN CONJUGATING ENZYME 7 INTERACTING PROTEIN-RELATED"/>
    <property type="match status" value="1"/>
</dbReference>
<accession>A0A8S9ZMU6</accession>
<dbReference type="InterPro" id="IPR044066">
    <property type="entry name" value="TRIAD_supradom"/>
</dbReference>
<feature type="region of interest" description="Disordered" evidence="9">
    <location>
        <begin position="784"/>
        <end position="847"/>
    </location>
</feature>
<evidence type="ECO:0000256" key="6">
    <source>
        <dbReference type="ARBA" id="ARBA00022786"/>
    </source>
</evidence>
<gene>
    <name evidence="11" type="ORF">Mgra_00006011</name>
</gene>
<feature type="compositionally biased region" description="Low complexity" evidence="9">
    <location>
        <begin position="786"/>
        <end position="798"/>
    </location>
</feature>